<reference evidence="3 4" key="1">
    <citation type="journal article" date="2024" name="Nat. Commun.">
        <title>Phylogenomics reveals the evolutionary origins of lichenization in chlorophyte algae.</title>
        <authorList>
            <person name="Puginier C."/>
            <person name="Libourel C."/>
            <person name="Otte J."/>
            <person name="Skaloud P."/>
            <person name="Haon M."/>
            <person name="Grisel S."/>
            <person name="Petersen M."/>
            <person name="Berrin J.G."/>
            <person name="Delaux P.M."/>
            <person name="Dal Grande F."/>
            <person name="Keller J."/>
        </authorList>
    </citation>
    <scope>NUCLEOTIDE SEQUENCE [LARGE SCALE GENOMIC DNA]</scope>
    <source>
        <strain evidence="3 4">SAG 2036</strain>
    </source>
</reference>
<comment type="caution">
    <text evidence="3">The sequence shown here is derived from an EMBL/GenBank/DDBJ whole genome shotgun (WGS) entry which is preliminary data.</text>
</comment>
<organism evidence="3 4">
    <name type="scientific">Symbiochloris irregularis</name>
    <dbReference type="NCBI Taxonomy" id="706552"/>
    <lineage>
        <taxon>Eukaryota</taxon>
        <taxon>Viridiplantae</taxon>
        <taxon>Chlorophyta</taxon>
        <taxon>core chlorophytes</taxon>
        <taxon>Trebouxiophyceae</taxon>
        <taxon>Trebouxiales</taxon>
        <taxon>Trebouxiaceae</taxon>
        <taxon>Symbiochloris</taxon>
    </lineage>
</organism>
<name>A0AAW1NWV8_9CHLO</name>
<gene>
    <name evidence="3" type="ORF">WJX73_006262</name>
</gene>
<evidence type="ECO:0000256" key="1">
    <source>
        <dbReference type="ARBA" id="ARBA00007730"/>
    </source>
</evidence>
<dbReference type="Pfam" id="PF05118">
    <property type="entry name" value="Asp_Arg_Hydrox"/>
    <property type="match status" value="1"/>
</dbReference>
<sequence length="706" mass="77471">MLWILASSGALQGAGIGWYSISAARSSRAYAAEASISPDAPRLLLASHNRLFWYTPYSGKETLLHEGEGVYYGVFAGQPASAGTLGTVWVVSRPHNWRVTSSTEYLLHIDLDTGREINRVAVPSKFAHDAVRWQGHVFICSTGTGSILELSYPSMALTKVLGKLKKTSHVNTLAPDGKGGLWALLHNMGKSTIVSLAIQNGRTQKRILNVGKSAHGLVQWGDSLVTLDSASAALMLVNPEQSSVKRLWKAPESGRFLKGLAVVDDVAYFGISRVRPRSARHDPALNCDLAAFHLRSKKLLWRKEVPTKGLLNTIGAPHLGDQSPHLALNTSGLGFPGSLTAARATVAETRKLLWNPFLSSSKHCQQYAGDAAGCHEDSLCELVDGIHGQGPSCRACKRMGGCSTRRSGQLPFTEHAEVQPKKAVRRGADPLWDTDMSNLDILRLIRQSGAQDYKHFRTPVGGRWASGQPFMNSKLKRKNALKAGVRMDLGQYDITRLKEAMLAFGDRLWNASWLATENAVMAGREKNLAKYKPGTHDATLIFSDNYGESVQHFPLYEVFQLQLQPILDQLLGKEDVDKVMRLQLTCMPPGTTIKVHQDQGGYSLSGHRIHLPLLVPEGDGSLFITCPRAVHGHPPRLEECVELPLREGAAFEFNNALLHAVRNQGPGMRVHLLIDVGSKHVRNPTVLQKGQVCHYVKGRVNCKLQR</sequence>
<feature type="domain" description="Aspartyl/asparaginy/proline hydroxylase" evidence="2">
    <location>
        <begin position="567"/>
        <end position="676"/>
    </location>
</feature>
<proteinExistence type="inferred from homology"/>
<evidence type="ECO:0000313" key="3">
    <source>
        <dbReference type="EMBL" id="KAK9800752.1"/>
    </source>
</evidence>
<dbReference type="EMBL" id="JALJOQ010000081">
    <property type="protein sequence ID" value="KAK9800752.1"/>
    <property type="molecule type" value="Genomic_DNA"/>
</dbReference>
<evidence type="ECO:0000313" key="4">
    <source>
        <dbReference type="Proteomes" id="UP001465755"/>
    </source>
</evidence>
<protein>
    <recommendedName>
        <fullName evidence="2">Aspartyl/asparaginy/proline hydroxylase domain-containing protein</fullName>
    </recommendedName>
</protein>
<dbReference type="SUPFAM" id="SSF51197">
    <property type="entry name" value="Clavaminate synthase-like"/>
    <property type="match status" value="1"/>
</dbReference>
<dbReference type="Gene3D" id="2.60.120.330">
    <property type="entry name" value="B-lactam Antibiotic, Isopenicillin N Synthase, Chain"/>
    <property type="match status" value="1"/>
</dbReference>
<accession>A0AAW1NWV8</accession>
<dbReference type="SUPFAM" id="SSF63825">
    <property type="entry name" value="YWTD domain"/>
    <property type="match status" value="1"/>
</dbReference>
<dbReference type="Proteomes" id="UP001465755">
    <property type="component" value="Unassembled WGS sequence"/>
</dbReference>
<comment type="similarity">
    <text evidence="1">Belongs to the aspartyl/asparaginyl beta-hydroxylase family.</text>
</comment>
<evidence type="ECO:0000259" key="2">
    <source>
        <dbReference type="Pfam" id="PF05118"/>
    </source>
</evidence>
<dbReference type="InterPro" id="IPR027443">
    <property type="entry name" value="IPNS-like_sf"/>
</dbReference>
<dbReference type="AlphaFoldDB" id="A0AAW1NWV8"/>
<dbReference type="InterPro" id="IPR007803">
    <property type="entry name" value="Asp/Arg/Pro-Hydrxlase"/>
</dbReference>
<keyword evidence="4" id="KW-1185">Reference proteome</keyword>